<feature type="transmembrane region" description="Helical" evidence="1">
    <location>
        <begin position="47"/>
        <end position="66"/>
    </location>
</feature>
<comment type="caution">
    <text evidence="2">The sequence shown here is derived from an EMBL/GenBank/DDBJ whole genome shotgun (WGS) entry which is preliminary data.</text>
</comment>
<keyword evidence="1" id="KW-0472">Membrane</keyword>
<protein>
    <submittedName>
        <fullName evidence="2">Uncharacterized protein</fullName>
    </submittedName>
</protein>
<gene>
    <name evidence="2" type="ORF">VAZ01S_041_00280</name>
</gene>
<dbReference type="Proteomes" id="UP000016567">
    <property type="component" value="Unassembled WGS sequence"/>
</dbReference>
<dbReference type="AlphaFoldDB" id="U3ASW7"/>
<dbReference type="EMBL" id="BATL01000041">
    <property type="protein sequence ID" value="GAD76327.1"/>
    <property type="molecule type" value="Genomic_DNA"/>
</dbReference>
<keyword evidence="1" id="KW-1133">Transmembrane helix</keyword>
<reference evidence="2 3" key="1">
    <citation type="submission" date="2013-09" db="EMBL/GenBank/DDBJ databases">
        <title>Whole genome shotgun sequence of Vibrio azureus NBRC 104587.</title>
        <authorList>
            <person name="Isaki S."/>
            <person name="Hosoyama A."/>
            <person name="Numata M."/>
            <person name="Hashimoto M."/>
            <person name="Hosoyama Y."/>
            <person name="Tsuchikane K."/>
            <person name="Noguchi M."/>
            <person name="Hirakata S."/>
            <person name="Ichikawa N."/>
            <person name="Ohji S."/>
            <person name="Yamazoe A."/>
            <person name="Fujita N."/>
        </authorList>
    </citation>
    <scope>NUCLEOTIDE SEQUENCE [LARGE SCALE GENOMIC DNA]</scope>
    <source>
        <strain evidence="2 3">NBRC 104587</strain>
    </source>
</reference>
<dbReference type="OrthoDB" id="9921565at2"/>
<proteinExistence type="predicted"/>
<evidence type="ECO:0000313" key="2">
    <source>
        <dbReference type="EMBL" id="GAD76327.1"/>
    </source>
</evidence>
<feature type="transmembrane region" description="Helical" evidence="1">
    <location>
        <begin position="72"/>
        <end position="91"/>
    </location>
</feature>
<keyword evidence="3" id="KW-1185">Reference proteome</keyword>
<evidence type="ECO:0000256" key="1">
    <source>
        <dbReference type="SAM" id="Phobius"/>
    </source>
</evidence>
<organism evidence="2 3">
    <name type="scientific">Vibrio azureus NBRC 104587</name>
    <dbReference type="NCBI Taxonomy" id="1219077"/>
    <lineage>
        <taxon>Bacteria</taxon>
        <taxon>Pseudomonadati</taxon>
        <taxon>Pseudomonadota</taxon>
        <taxon>Gammaproteobacteria</taxon>
        <taxon>Vibrionales</taxon>
        <taxon>Vibrionaceae</taxon>
        <taxon>Vibrio</taxon>
    </lineage>
</organism>
<sequence>MDIKDLFPSEKCRVQNGDTIVFSNSLFGGVRVKKGEKGYVVCSSSEIKSVALILMVLSFLIMFFIVNLDSPLFYSALILGTIVKLLSILITEARVLYVKERIFSYNGSLNVD</sequence>
<dbReference type="RefSeq" id="WP_021710077.1">
    <property type="nucleotide sequence ID" value="NZ_BAOB01000052.1"/>
</dbReference>
<evidence type="ECO:0000313" key="3">
    <source>
        <dbReference type="Proteomes" id="UP000016567"/>
    </source>
</evidence>
<name>U3ASW7_9VIBR</name>
<accession>U3ASW7</accession>
<keyword evidence="1" id="KW-0812">Transmembrane</keyword>
<dbReference type="STRING" id="1219077.VAZ01S_041_00280"/>